<keyword evidence="2" id="KW-1185">Reference proteome</keyword>
<dbReference type="STRING" id="1121457.SAMN02745161_2532"/>
<dbReference type="AlphaFoldDB" id="A0A1N6I931"/>
<sequence>MVDIASLALKLTELWSCKGEAVPSGKPDPALVREFKEALAGSRSESSAVSVEGLGGKDVELSEGAYIYPASLAEGGGRTSAIDALGPHQIETINKVEGTGEVQEELFSRVTLTEDVPPANQKPVIWEVQDELMRTQPELGVSSESTSLSMQNVKKALGDVMSEVATKGTITPHDVLRIQNLTGMLQHEILQMSKINKSIQDTVTSVTKAQ</sequence>
<name>A0A1N6I931_9BACT</name>
<organism evidence="1 2">
    <name type="scientific">Halodesulfovibrio marinisediminis DSM 17456</name>
    <dbReference type="NCBI Taxonomy" id="1121457"/>
    <lineage>
        <taxon>Bacteria</taxon>
        <taxon>Pseudomonadati</taxon>
        <taxon>Thermodesulfobacteriota</taxon>
        <taxon>Desulfovibrionia</taxon>
        <taxon>Desulfovibrionales</taxon>
        <taxon>Desulfovibrionaceae</taxon>
        <taxon>Halodesulfovibrio</taxon>
    </lineage>
</organism>
<accession>A0A1N6I931</accession>
<reference evidence="2" key="1">
    <citation type="submission" date="2016-11" db="EMBL/GenBank/DDBJ databases">
        <authorList>
            <person name="Varghese N."/>
            <person name="Submissions S."/>
        </authorList>
    </citation>
    <scope>NUCLEOTIDE SEQUENCE [LARGE SCALE GENOMIC DNA]</scope>
    <source>
        <strain evidence="2">DSM 17456</strain>
    </source>
</reference>
<protein>
    <submittedName>
        <fullName evidence="1">Uncharacterized protein</fullName>
    </submittedName>
</protein>
<gene>
    <name evidence="1" type="ORF">SAMN02745161_2532</name>
</gene>
<dbReference type="Proteomes" id="UP000184694">
    <property type="component" value="Unassembled WGS sequence"/>
</dbReference>
<dbReference type="EMBL" id="FSRG01000006">
    <property type="protein sequence ID" value="SIO28510.1"/>
    <property type="molecule type" value="Genomic_DNA"/>
</dbReference>
<evidence type="ECO:0000313" key="1">
    <source>
        <dbReference type="EMBL" id="SIO28510.1"/>
    </source>
</evidence>
<dbReference type="OrthoDB" id="9836479at2"/>
<evidence type="ECO:0000313" key="2">
    <source>
        <dbReference type="Proteomes" id="UP000184694"/>
    </source>
</evidence>
<proteinExistence type="predicted"/>
<dbReference type="RefSeq" id="WP_074217303.1">
    <property type="nucleotide sequence ID" value="NZ_FSRG01000006.1"/>
</dbReference>